<feature type="region of interest" description="Disordered" evidence="1">
    <location>
        <begin position="72"/>
        <end position="111"/>
    </location>
</feature>
<organism evidence="2 3">
    <name type="scientific">Protopolystoma xenopodis</name>
    <dbReference type="NCBI Taxonomy" id="117903"/>
    <lineage>
        <taxon>Eukaryota</taxon>
        <taxon>Metazoa</taxon>
        <taxon>Spiralia</taxon>
        <taxon>Lophotrochozoa</taxon>
        <taxon>Platyhelminthes</taxon>
        <taxon>Monogenea</taxon>
        <taxon>Polyopisthocotylea</taxon>
        <taxon>Polystomatidea</taxon>
        <taxon>Polystomatidae</taxon>
        <taxon>Protopolystoma</taxon>
    </lineage>
</organism>
<sequence>MPYLVLPPGMTSEQVATEEAGTRECFKTRKDLEQKEQNRSHFPNVIVADVENNKEEDNAILRQKDIDHLFDVDIDSSDDEDEDEEGRDCNQEMNTGKQSGDKMKIATVSST</sequence>
<gene>
    <name evidence="2" type="ORF">PXEA_LOCUS14072</name>
</gene>
<reference evidence="2" key="1">
    <citation type="submission" date="2018-11" db="EMBL/GenBank/DDBJ databases">
        <authorList>
            <consortium name="Pathogen Informatics"/>
        </authorList>
    </citation>
    <scope>NUCLEOTIDE SEQUENCE</scope>
</reference>
<protein>
    <submittedName>
        <fullName evidence="2">Uncharacterized protein</fullName>
    </submittedName>
</protein>
<keyword evidence="3" id="KW-1185">Reference proteome</keyword>
<accession>A0A3S5CH17</accession>
<name>A0A3S5CH17_9PLAT</name>
<dbReference type="AlphaFoldDB" id="A0A3S5CH17"/>
<feature type="region of interest" description="Disordered" evidence="1">
    <location>
        <begin position="1"/>
        <end position="21"/>
    </location>
</feature>
<feature type="compositionally biased region" description="Acidic residues" evidence="1">
    <location>
        <begin position="72"/>
        <end position="86"/>
    </location>
</feature>
<comment type="caution">
    <text evidence="2">The sequence shown here is derived from an EMBL/GenBank/DDBJ whole genome shotgun (WGS) entry which is preliminary data.</text>
</comment>
<proteinExistence type="predicted"/>
<evidence type="ECO:0000256" key="1">
    <source>
        <dbReference type="SAM" id="MobiDB-lite"/>
    </source>
</evidence>
<dbReference type="EMBL" id="CAAALY010047341">
    <property type="protein sequence ID" value="VEL20632.1"/>
    <property type="molecule type" value="Genomic_DNA"/>
</dbReference>
<evidence type="ECO:0000313" key="2">
    <source>
        <dbReference type="EMBL" id="VEL20632.1"/>
    </source>
</evidence>
<evidence type="ECO:0000313" key="3">
    <source>
        <dbReference type="Proteomes" id="UP000784294"/>
    </source>
</evidence>
<dbReference type="Proteomes" id="UP000784294">
    <property type="component" value="Unassembled WGS sequence"/>
</dbReference>